<evidence type="ECO:0000256" key="1">
    <source>
        <dbReference type="ARBA" id="ARBA00001954"/>
    </source>
</evidence>
<comment type="cofactor">
    <cofactor evidence="1 8">
        <name>Fe(2+)</name>
        <dbReference type="ChEBI" id="CHEBI:29033"/>
    </cofactor>
</comment>
<dbReference type="PROSITE" id="PS00082">
    <property type="entry name" value="EXTRADIOL_DIOXYGENAS"/>
    <property type="match status" value="1"/>
</dbReference>
<keyword evidence="6 8" id="KW-0560">Oxidoreductase</keyword>
<name>A0ABX6HYE1_9BURK</name>
<gene>
    <name evidence="10" type="ORF">PI93_021300</name>
</gene>
<dbReference type="Pfam" id="PF22632">
    <property type="entry name" value="BphC_D1"/>
    <property type="match status" value="1"/>
</dbReference>
<dbReference type="InterPro" id="IPR029068">
    <property type="entry name" value="Glyas_Bleomycin-R_OHBP_Dase"/>
</dbReference>
<dbReference type="EMBL" id="CP047385">
    <property type="protein sequence ID" value="QHF15934.1"/>
    <property type="molecule type" value="Genomic_DNA"/>
</dbReference>
<organism evidence="10 11">
    <name type="scientific">Pandoraea fibrosis</name>
    <dbReference type="NCBI Taxonomy" id="1891094"/>
    <lineage>
        <taxon>Bacteria</taxon>
        <taxon>Pseudomonadati</taxon>
        <taxon>Pseudomonadota</taxon>
        <taxon>Betaproteobacteria</taxon>
        <taxon>Burkholderiales</taxon>
        <taxon>Burkholderiaceae</taxon>
        <taxon>Pandoraea</taxon>
    </lineage>
</organism>
<evidence type="ECO:0000259" key="9">
    <source>
        <dbReference type="PROSITE" id="PS51819"/>
    </source>
</evidence>
<dbReference type="SUPFAM" id="SSF54593">
    <property type="entry name" value="Glyoxalase/Bleomycin resistance protein/Dihydroxybiphenyl dioxygenase"/>
    <property type="match status" value="1"/>
</dbReference>
<keyword evidence="5 8" id="KW-0223">Dioxygenase</keyword>
<dbReference type="InterPro" id="IPR050383">
    <property type="entry name" value="GlyoxalaseI/FosfomycinResist"/>
</dbReference>
<comment type="similarity">
    <text evidence="2 8">Belongs to the extradiol ring-cleavage dioxygenase family.</text>
</comment>
<evidence type="ECO:0000313" key="11">
    <source>
        <dbReference type="Proteomes" id="UP000035080"/>
    </source>
</evidence>
<dbReference type="CDD" id="cd07252">
    <property type="entry name" value="BphC1-RGP6_N_like"/>
    <property type="match status" value="1"/>
</dbReference>
<feature type="domain" description="VOC" evidence="9">
    <location>
        <begin position="142"/>
        <end position="257"/>
    </location>
</feature>
<evidence type="ECO:0000256" key="6">
    <source>
        <dbReference type="ARBA" id="ARBA00023002"/>
    </source>
</evidence>
<dbReference type="Proteomes" id="UP000035080">
    <property type="component" value="Chromosome"/>
</dbReference>
<dbReference type="CDD" id="cd07237">
    <property type="entry name" value="BphC1-RGP6_C_like"/>
    <property type="match status" value="1"/>
</dbReference>
<dbReference type="PANTHER" id="PTHR21366:SF14">
    <property type="entry name" value="GLYOXALASE DOMAIN-CONTAINING PROTEIN 5"/>
    <property type="match status" value="1"/>
</dbReference>
<evidence type="ECO:0000256" key="7">
    <source>
        <dbReference type="ARBA" id="ARBA00023004"/>
    </source>
</evidence>
<dbReference type="InterPro" id="IPR004360">
    <property type="entry name" value="Glyas_Fos-R_dOase_dom"/>
</dbReference>
<sequence>MELKALGYLGLRTSKLAEWSDFSTRLLGMQQVDGSAGTRLFRMDERAQRLVVSEGAHDALDFMGWEVDSANDLSALASRLENAGVRVEVGTRALCEQRHVSELIAFCDPVGNRLEAFCSAALATAPFAPGRPLSGFRTGALGMGHVVLHVEDVDALLPFYRDLLGFRTTDYGLTPYKLYFFHLNHRHHSFAMVGSGRRAFHHFMVELCSLDDVGQAYDLAQQESGRVAYTLGRHLNDQVTSFYVHTPSGFFVEYGWGGLIIDPESWSPHETFGGPSLWGHDRLYDMPEQQKAHLLQMRLEAAANGLRAPNPYVPGF</sequence>
<reference evidence="10 11" key="1">
    <citation type="journal article" date="2015" name="Genome Announc.">
        <title>Genome Sequences of Two Pandoraea pnomenusa Isolates Recovered 11 Months Apart from a Cystic Fibrosis Patient.</title>
        <authorList>
            <person name="Ee R."/>
            <person name="Ambrose M."/>
            <person name="Lazenby J."/>
            <person name="Williams P."/>
            <person name="Chan K.G."/>
            <person name="Roddam L."/>
        </authorList>
    </citation>
    <scope>NUCLEOTIDE SEQUENCE [LARGE SCALE GENOMIC DNA]</scope>
    <source>
        <strain evidence="10 11">6399</strain>
    </source>
</reference>
<keyword evidence="11" id="KW-1185">Reference proteome</keyword>
<protein>
    <submittedName>
        <fullName evidence="10">Biphenyl 2,3-dioxygenase</fullName>
    </submittedName>
</protein>
<feature type="domain" description="VOC" evidence="9">
    <location>
        <begin position="5"/>
        <end position="119"/>
    </location>
</feature>
<accession>A0ABX6HYE1</accession>
<evidence type="ECO:0000313" key="10">
    <source>
        <dbReference type="EMBL" id="QHF15934.1"/>
    </source>
</evidence>
<evidence type="ECO:0000256" key="5">
    <source>
        <dbReference type="ARBA" id="ARBA00022964"/>
    </source>
</evidence>
<dbReference type="PROSITE" id="PS51819">
    <property type="entry name" value="VOC"/>
    <property type="match status" value="2"/>
</dbReference>
<evidence type="ECO:0000256" key="8">
    <source>
        <dbReference type="RuleBase" id="RU000683"/>
    </source>
</evidence>
<keyword evidence="7 8" id="KW-0408">Iron</keyword>
<dbReference type="InterPro" id="IPR037523">
    <property type="entry name" value="VOC_core"/>
</dbReference>
<dbReference type="InterPro" id="IPR000486">
    <property type="entry name" value="Xdiol_ring_cleave_dOase_1/2"/>
</dbReference>
<keyword evidence="4 8" id="KW-0058">Aromatic hydrocarbons catabolism</keyword>
<dbReference type="Pfam" id="PF00903">
    <property type="entry name" value="Glyoxalase"/>
    <property type="match status" value="1"/>
</dbReference>
<dbReference type="Gene3D" id="3.10.180.10">
    <property type="entry name" value="2,3-Dihydroxybiphenyl 1,2-Dioxygenase, domain 1"/>
    <property type="match status" value="2"/>
</dbReference>
<evidence type="ECO:0000256" key="2">
    <source>
        <dbReference type="ARBA" id="ARBA00008784"/>
    </source>
</evidence>
<keyword evidence="3" id="KW-0479">Metal-binding</keyword>
<evidence type="ECO:0000256" key="4">
    <source>
        <dbReference type="ARBA" id="ARBA00022797"/>
    </source>
</evidence>
<evidence type="ECO:0000256" key="3">
    <source>
        <dbReference type="ARBA" id="ARBA00022723"/>
    </source>
</evidence>
<dbReference type="PANTHER" id="PTHR21366">
    <property type="entry name" value="GLYOXALASE FAMILY PROTEIN"/>
    <property type="match status" value="1"/>
</dbReference>
<proteinExistence type="inferred from homology"/>